<dbReference type="Gene3D" id="1.20.1070.10">
    <property type="entry name" value="Rhodopsin 7-helix transmembrane proteins"/>
    <property type="match status" value="1"/>
</dbReference>
<evidence type="ECO:0000259" key="11">
    <source>
        <dbReference type="PROSITE" id="PS50262"/>
    </source>
</evidence>
<keyword evidence="13" id="KW-1185">Reference proteome</keyword>
<feature type="transmembrane region" description="Helical" evidence="10">
    <location>
        <begin position="250"/>
        <end position="269"/>
    </location>
</feature>
<accession>A0AAD8F9M5</accession>
<keyword evidence="6 10" id="KW-0472">Membrane</keyword>
<evidence type="ECO:0000256" key="4">
    <source>
        <dbReference type="ARBA" id="ARBA00022989"/>
    </source>
</evidence>
<keyword evidence="8" id="KW-0325">Glycoprotein</keyword>
<protein>
    <recommendedName>
        <fullName evidence="11">G-protein coupled receptors family 1 profile domain-containing protein</fullName>
    </recommendedName>
</protein>
<evidence type="ECO:0000256" key="1">
    <source>
        <dbReference type="ARBA" id="ARBA00004651"/>
    </source>
</evidence>
<dbReference type="PANTHER" id="PTHR24246">
    <property type="entry name" value="OLFACTORY RECEPTOR AND ADENOSINE RECEPTOR"/>
    <property type="match status" value="1"/>
</dbReference>
<proteinExistence type="predicted"/>
<evidence type="ECO:0000256" key="2">
    <source>
        <dbReference type="ARBA" id="ARBA00022475"/>
    </source>
</evidence>
<evidence type="ECO:0000256" key="3">
    <source>
        <dbReference type="ARBA" id="ARBA00022692"/>
    </source>
</evidence>
<dbReference type="PROSITE" id="PS50262">
    <property type="entry name" value="G_PROTEIN_RECEP_F1_2"/>
    <property type="match status" value="1"/>
</dbReference>
<evidence type="ECO:0000256" key="8">
    <source>
        <dbReference type="ARBA" id="ARBA00023180"/>
    </source>
</evidence>
<evidence type="ECO:0000256" key="5">
    <source>
        <dbReference type="ARBA" id="ARBA00023040"/>
    </source>
</evidence>
<dbReference type="GO" id="GO:0005886">
    <property type="term" value="C:plasma membrane"/>
    <property type="evidence" value="ECO:0007669"/>
    <property type="project" value="UniProtKB-SubCell"/>
</dbReference>
<evidence type="ECO:0000256" key="9">
    <source>
        <dbReference type="ARBA" id="ARBA00023224"/>
    </source>
</evidence>
<sequence>MAHNSSKNGQVKRAWQEVHRELPINDDKEYLKVKLHIEDGAGDDTYVGASFYSPSHESFSMDDIITVNERFASCVSLLTNSIVILVFLRVLCLKRLTSQLLVSLALSDIVATVTHMVHSFKVATFMAEQSVDACKMTYSVAMSSWILVWTNLSFAVCERLIAINMPNYYSVTHSLISCICNISPWHYVDFGCSNHLMYTPLEPTKMVIQLLTFSVLVIMLIVLIMSRLLHPVYADDALEVNRINLEMKTTFVVLKIAVVNVLLFSPLILYSTVAYYNSSETISELKIKLVFYQLAVHANSIPFFVMLRRKEFRKAVAMIFASAASIRKARPMNLLLEVTEARRKKSSDVDADPSTFQGIGKVTAREDFKKISSSSPSIKQ</sequence>
<keyword evidence="3 10" id="KW-0812">Transmembrane</keyword>
<dbReference type="EMBL" id="JASAOG010000072">
    <property type="protein sequence ID" value="KAK0055144.1"/>
    <property type="molecule type" value="Genomic_DNA"/>
</dbReference>
<comment type="subcellular location">
    <subcellularLocation>
        <location evidence="1">Cell membrane</location>
        <topology evidence="1">Multi-pass membrane protein</topology>
    </subcellularLocation>
</comment>
<dbReference type="InterPro" id="IPR017452">
    <property type="entry name" value="GPCR_Rhodpsn_7TM"/>
</dbReference>
<feature type="transmembrane region" description="Helical" evidence="10">
    <location>
        <begin position="168"/>
        <end position="187"/>
    </location>
</feature>
<evidence type="ECO:0000256" key="10">
    <source>
        <dbReference type="SAM" id="Phobius"/>
    </source>
</evidence>
<keyword evidence="7" id="KW-0675">Receptor</keyword>
<organism evidence="12 13">
    <name type="scientific">Biomphalaria pfeifferi</name>
    <name type="common">Bloodfluke planorb</name>
    <name type="synonym">Freshwater snail</name>
    <dbReference type="NCBI Taxonomy" id="112525"/>
    <lineage>
        <taxon>Eukaryota</taxon>
        <taxon>Metazoa</taxon>
        <taxon>Spiralia</taxon>
        <taxon>Lophotrochozoa</taxon>
        <taxon>Mollusca</taxon>
        <taxon>Gastropoda</taxon>
        <taxon>Heterobranchia</taxon>
        <taxon>Euthyneura</taxon>
        <taxon>Panpulmonata</taxon>
        <taxon>Hygrophila</taxon>
        <taxon>Lymnaeoidea</taxon>
        <taxon>Planorbidae</taxon>
        <taxon>Biomphalaria</taxon>
    </lineage>
</organism>
<reference evidence="12" key="1">
    <citation type="journal article" date="2023" name="PLoS Negl. Trop. Dis.">
        <title>A genome sequence for Biomphalaria pfeifferi, the major vector snail for the human-infecting parasite Schistosoma mansoni.</title>
        <authorList>
            <person name="Bu L."/>
            <person name="Lu L."/>
            <person name="Laidemitt M.R."/>
            <person name="Zhang S.M."/>
            <person name="Mutuku M."/>
            <person name="Mkoji G."/>
            <person name="Steinauer M."/>
            <person name="Loker E.S."/>
        </authorList>
    </citation>
    <scope>NUCLEOTIDE SEQUENCE</scope>
    <source>
        <strain evidence="12">KasaAsao</strain>
    </source>
</reference>
<dbReference type="SUPFAM" id="SSF81321">
    <property type="entry name" value="Family A G protein-coupled receptor-like"/>
    <property type="match status" value="1"/>
</dbReference>
<dbReference type="PANTHER" id="PTHR24246:SF27">
    <property type="entry name" value="ADENOSINE RECEPTOR, ISOFORM A"/>
    <property type="match status" value="1"/>
</dbReference>
<gene>
    <name evidence="12" type="ORF">Bpfe_015435</name>
</gene>
<keyword evidence="5" id="KW-0297">G-protein coupled receptor</keyword>
<evidence type="ECO:0000256" key="7">
    <source>
        <dbReference type="ARBA" id="ARBA00023170"/>
    </source>
</evidence>
<feature type="transmembrane region" description="Helical" evidence="10">
    <location>
        <begin position="207"/>
        <end position="229"/>
    </location>
</feature>
<evidence type="ECO:0000256" key="6">
    <source>
        <dbReference type="ARBA" id="ARBA00023136"/>
    </source>
</evidence>
<dbReference type="Proteomes" id="UP001233172">
    <property type="component" value="Unassembled WGS sequence"/>
</dbReference>
<evidence type="ECO:0000313" key="12">
    <source>
        <dbReference type="EMBL" id="KAK0055144.1"/>
    </source>
</evidence>
<comment type="caution">
    <text evidence="12">The sequence shown here is derived from an EMBL/GenBank/DDBJ whole genome shotgun (WGS) entry which is preliminary data.</text>
</comment>
<keyword evidence="4 10" id="KW-1133">Transmembrane helix</keyword>
<dbReference type="AlphaFoldDB" id="A0AAD8F9M5"/>
<feature type="transmembrane region" description="Helical" evidence="10">
    <location>
        <begin position="138"/>
        <end position="156"/>
    </location>
</feature>
<keyword evidence="2" id="KW-1003">Cell membrane</keyword>
<dbReference type="CDD" id="cd00637">
    <property type="entry name" value="7tm_classA_rhodopsin-like"/>
    <property type="match status" value="1"/>
</dbReference>
<evidence type="ECO:0000313" key="13">
    <source>
        <dbReference type="Proteomes" id="UP001233172"/>
    </source>
</evidence>
<feature type="transmembrane region" description="Helical" evidence="10">
    <location>
        <begin position="70"/>
        <end position="88"/>
    </location>
</feature>
<reference evidence="12" key="2">
    <citation type="submission" date="2023-04" db="EMBL/GenBank/DDBJ databases">
        <authorList>
            <person name="Bu L."/>
            <person name="Lu L."/>
            <person name="Laidemitt M.R."/>
            <person name="Zhang S.M."/>
            <person name="Mutuku M."/>
            <person name="Mkoji G."/>
            <person name="Steinauer M."/>
            <person name="Loker E.S."/>
        </authorList>
    </citation>
    <scope>NUCLEOTIDE SEQUENCE</scope>
    <source>
        <strain evidence="12">KasaAsao</strain>
        <tissue evidence="12">Whole Snail</tissue>
    </source>
</reference>
<keyword evidence="9" id="KW-0807">Transducer</keyword>
<name>A0AAD8F9M5_BIOPF</name>
<feature type="transmembrane region" description="Helical" evidence="10">
    <location>
        <begin position="100"/>
        <end position="118"/>
    </location>
</feature>
<feature type="domain" description="G-protein coupled receptors family 1 profile" evidence="11">
    <location>
        <begin position="79"/>
        <end position="275"/>
    </location>
</feature>
<dbReference type="GO" id="GO:0004930">
    <property type="term" value="F:G protein-coupled receptor activity"/>
    <property type="evidence" value="ECO:0007669"/>
    <property type="project" value="UniProtKB-KW"/>
</dbReference>
<feature type="transmembrane region" description="Helical" evidence="10">
    <location>
        <begin position="289"/>
        <end position="307"/>
    </location>
</feature>